<dbReference type="InterPro" id="IPR001480">
    <property type="entry name" value="Bulb-type_lectin_dom"/>
</dbReference>
<dbReference type="InterPro" id="IPR036514">
    <property type="entry name" value="SGNH_hydro_sf"/>
</dbReference>
<protein>
    <submittedName>
        <fullName evidence="3">Lectin</fullName>
    </submittedName>
</protein>
<reference evidence="3 4" key="1">
    <citation type="journal article" date="2006" name="Int. J. Syst. Evol. Microbiol.">
        <title>Dyella yeojuensis sp. nov., isolated from greenhouse soil in Korea.</title>
        <authorList>
            <person name="Kim B.Y."/>
            <person name="Weon H.Y."/>
            <person name="Lee K.H."/>
            <person name="Seok S.J."/>
            <person name="Kwon S.W."/>
            <person name="Go S.J."/>
            <person name="Stackebrandt E."/>
        </authorList>
    </citation>
    <scope>NUCLEOTIDE SEQUENCE [LARGE SCALE GENOMIC DNA]</scope>
    <source>
        <strain evidence="3 4">DSM 17673</strain>
    </source>
</reference>
<dbReference type="InterPro" id="IPR013830">
    <property type="entry name" value="SGNH_hydro"/>
</dbReference>
<dbReference type="SUPFAM" id="SSF51110">
    <property type="entry name" value="alpha-D-mannose-specific plant lectins"/>
    <property type="match status" value="1"/>
</dbReference>
<dbReference type="InterPro" id="IPR036426">
    <property type="entry name" value="Bulb-type_lectin_dom_sf"/>
</dbReference>
<dbReference type="InterPro" id="IPR053140">
    <property type="entry name" value="GDSL_Rv0518-like"/>
</dbReference>
<dbReference type="PROSITE" id="PS50927">
    <property type="entry name" value="BULB_LECTIN"/>
    <property type="match status" value="1"/>
</dbReference>
<dbReference type="Gene3D" id="2.90.10.10">
    <property type="entry name" value="Bulb-type lectin domain"/>
    <property type="match status" value="2"/>
</dbReference>
<dbReference type="PANTHER" id="PTHR43784:SF2">
    <property type="entry name" value="GDSL-LIKE LIPASE_ACYLHYDROLASE, PUTATIVE (AFU_ORTHOLOGUE AFUA_2G00820)-RELATED"/>
    <property type="match status" value="1"/>
</dbReference>
<organism evidence="3 4">
    <name type="scientific">Luteibacter yeojuensis</name>
    <dbReference type="NCBI Taxonomy" id="345309"/>
    <lineage>
        <taxon>Bacteria</taxon>
        <taxon>Pseudomonadati</taxon>
        <taxon>Pseudomonadota</taxon>
        <taxon>Gammaproteobacteria</taxon>
        <taxon>Lysobacterales</taxon>
        <taxon>Rhodanobacteraceae</taxon>
        <taxon>Luteibacter</taxon>
    </lineage>
</organism>
<evidence type="ECO:0000256" key="1">
    <source>
        <dbReference type="SAM" id="SignalP"/>
    </source>
</evidence>
<keyword evidence="1" id="KW-0732">Signal</keyword>
<dbReference type="PANTHER" id="PTHR43784">
    <property type="entry name" value="GDSL-LIKE LIPASE/ACYLHYDROLASE, PUTATIVE (AFU_ORTHOLOGUE AFUA_2G00820)-RELATED"/>
    <property type="match status" value="1"/>
</dbReference>
<feature type="chain" id="PRO_5030763684" evidence="1">
    <location>
        <begin position="32"/>
        <end position="533"/>
    </location>
</feature>
<evidence type="ECO:0000313" key="4">
    <source>
        <dbReference type="Proteomes" id="UP000518878"/>
    </source>
</evidence>
<evidence type="ECO:0000313" key="3">
    <source>
        <dbReference type="EMBL" id="NID16010.1"/>
    </source>
</evidence>
<comment type="caution">
    <text evidence="3">The sequence shown here is derived from an EMBL/GenBank/DDBJ whole genome shotgun (WGS) entry which is preliminary data.</text>
</comment>
<dbReference type="AlphaFoldDB" id="A0A7X5TQE9"/>
<dbReference type="RefSeq" id="WP_166699690.1">
    <property type="nucleotide sequence ID" value="NZ_JAAQTL010000001.1"/>
</dbReference>
<keyword evidence="4" id="KW-1185">Reference proteome</keyword>
<dbReference type="EMBL" id="JAAQTL010000001">
    <property type="protein sequence ID" value="NID16010.1"/>
    <property type="molecule type" value="Genomic_DNA"/>
</dbReference>
<gene>
    <name evidence="3" type="ORF">HBF32_11125</name>
</gene>
<dbReference type="Gene3D" id="3.40.50.1110">
    <property type="entry name" value="SGNH hydrolase"/>
    <property type="match status" value="1"/>
</dbReference>
<dbReference type="Pfam" id="PF13472">
    <property type="entry name" value="Lipase_GDSL_2"/>
    <property type="match status" value="1"/>
</dbReference>
<dbReference type="GO" id="GO:0016788">
    <property type="term" value="F:hydrolase activity, acting on ester bonds"/>
    <property type="evidence" value="ECO:0007669"/>
    <property type="project" value="UniProtKB-ARBA"/>
</dbReference>
<dbReference type="Proteomes" id="UP000518878">
    <property type="component" value="Unassembled WGS sequence"/>
</dbReference>
<accession>A0A7X5TQE9</accession>
<evidence type="ECO:0000259" key="2">
    <source>
        <dbReference type="PROSITE" id="PS50927"/>
    </source>
</evidence>
<dbReference type="SUPFAM" id="SSF52266">
    <property type="entry name" value="SGNH hydrolase"/>
    <property type="match status" value="1"/>
</dbReference>
<dbReference type="SMART" id="SM00108">
    <property type="entry name" value="B_lectin"/>
    <property type="match status" value="1"/>
</dbReference>
<name>A0A7X5TQE9_9GAMM</name>
<feature type="signal peptide" evidence="1">
    <location>
        <begin position="1"/>
        <end position="31"/>
    </location>
</feature>
<feature type="domain" description="Bulb-type lectin" evidence="2">
    <location>
        <begin position="416"/>
        <end position="525"/>
    </location>
</feature>
<proteinExistence type="predicted"/>
<sequence length="533" mass="56356">MFEKLACAPGVVRAALIAVLFACTAQSEAYADGLPWIGTWTAAPAPETSVTNPSLPSFVDQTLRQYVFTSIGGSAARLHFSNQYGSTPLELSHVRIAQADESGNVIPGTDVPVTFDGAGSTVIPAGATALSDAIDVVVPANGYMAISAYFPGPAPVGSYTTHVFTEQYMELVQGDHSDEQSLANPSYPSQYFFLTGMDVQNEAALGSVVTIGASITDGFNSTVGANHRWSNYLSRRLAESGTIVGVMNQGLAGGTLTRDNGEIYGEGTLNRYERDVLNQPGVRWVIHTEFNDLEQNNLAQLIAAEKTMIKSAQDRQISYLCSTFPPVNASGAYEATRQGLNAFLRSGTSGCDGLVDQDAALRDPSNPAVLAPAYFGTADGVHPNDAGYQAIADAIDIEIFHAPTRLPPDLPATACDSGWSNGQTIADGTEIRSCNGRYLLGLQGDGNFVLYDGGVPAWATVTTLGKSIAVAQMQPTGNLMLFDVTGRPVWASNTDGHAGAILRLQDDSGLNIFDASGRTLWSGRWPASVLPAR</sequence>